<dbReference type="EMBL" id="PGLV01000003">
    <property type="protein sequence ID" value="POZ54889.1"/>
    <property type="molecule type" value="Genomic_DNA"/>
</dbReference>
<dbReference type="AlphaFoldDB" id="A0A2S5CVP0"/>
<evidence type="ECO:0000256" key="1">
    <source>
        <dbReference type="SAM" id="Phobius"/>
    </source>
</evidence>
<evidence type="ECO:0000313" key="2">
    <source>
        <dbReference type="EMBL" id="POZ54889.1"/>
    </source>
</evidence>
<name>A0A2S5CVP0_LYSSH</name>
<organism evidence="2 3">
    <name type="scientific">Lysinibacillus sphaericus</name>
    <name type="common">Bacillus sphaericus</name>
    <dbReference type="NCBI Taxonomy" id="1421"/>
    <lineage>
        <taxon>Bacteria</taxon>
        <taxon>Bacillati</taxon>
        <taxon>Bacillota</taxon>
        <taxon>Bacilli</taxon>
        <taxon>Bacillales</taxon>
        <taxon>Bacillaceae</taxon>
        <taxon>Lysinibacillus</taxon>
    </lineage>
</organism>
<reference evidence="2 3" key="1">
    <citation type="submission" date="2017-11" db="EMBL/GenBank/DDBJ databases">
        <title>Genome sequence of Lysinibacillus sphaericus, a lignin-degrading bacteria isolated from municipal solid waste soil.</title>
        <authorList>
            <person name="Persinoti G.F."/>
            <person name="Paixao D.A."/>
            <person name="Bugg T.D."/>
            <person name="Squina F.M."/>
        </authorList>
    </citation>
    <scope>NUCLEOTIDE SEQUENCE [LARGE SCALE GENOMIC DNA]</scope>
    <source>
        <strain evidence="2 3">A1</strain>
    </source>
</reference>
<keyword evidence="1" id="KW-0472">Membrane</keyword>
<dbReference type="Proteomes" id="UP000237319">
    <property type="component" value="Unassembled WGS sequence"/>
</dbReference>
<gene>
    <name evidence="2" type="ORF">LYSIN_03749</name>
</gene>
<feature type="transmembrane region" description="Helical" evidence="1">
    <location>
        <begin position="13"/>
        <end position="32"/>
    </location>
</feature>
<sequence>MKDLDLVYDWVDMASLVGGAGFLTFLIYGIVFL</sequence>
<accession>A0A2S5CVP0</accession>
<evidence type="ECO:0000313" key="3">
    <source>
        <dbReference type="Proteomes" id="UP000237319"/>
    </source>
</evidence>
<comment type="caution">
    <text evidence="2">The sequence shown here is derived from an EMBL/GenBank/DDBJ whole genome shotgun (WGS) entry which is preliminary data.</text>
</comment>
<keyword evidence="1" id="KW-1133">Transmembrane helix</keyword>
<protein>
    <submittedName>
        <fullName evidence="2">Uncharacterized protein</fullName>
    </submittedName>
</protein>
<proteinExistence type="predicted"/>
<keyword evidence="3" id="KW-1185">Reference proteome</keyword>
<keyword evidence="1" id="KW-0812">Transmembrane</keyword>